<dbReference type="HOGENOM" id="CLU_020626_8_2_6"/>
<geneLocation type="plasmid" evidence="1 2">
    <name>pAA-EA11</name>
</geneLocation>
<keyword evidence="1" id="KW-0614">Plasmid</keyword>
<dbReference type="Proteomes" id="UP000006167">
    <property type="component" value="Plasmid pAA-EA11"/>
</dbReference>
<gene>
    <name evidence="1" type="ordered locus">O3K_26192</name>
</gene>
<name>A0A0E0Y6N1_ECO1C</name>
<organism evidence="1 2">
    <name type="scientific">Escherichia coli O104:H4 (strain 2011C-3493)</name>
    <dbReference type="NCBI Taxonomy" id="1133852"/>
    <lineage>
        <taxon>Bacteria</taxon>
        <taxon>Pseudomonadati</taxon>
        <taxon>Pseudomonadota</taxon>
        <taxon>Gammaproteobacteria</taxon>
        <taxon>Enterobacterales</taxon>
        <taxon>Enterobacteriaceae</taxon>
        <taxon>Escherichia</taxon>
    </lineage>
</organism>
<reference evidence="1 2" key="1">
    <citation type="journal article" date="2012" name="PLoS ONE">
        <title>Genomic comparison of Escherichia coli O104:H4 isolates from 2009 and 2011 reveals plasmid, and prophage heterogeneity, including Shiga toxin encoding phage stx2.</title>
        <authorList>
            <consortium name="Threat Characterization Consortium"/>
            <person name="Ahmed S.A."/>
            <person name="Awosika J."/>
            <person name="Baldwin C."/>
            <person name="Bishop-Lilly K.A."/>
            <person name="Biswas B."/>
            <person name="Broomall S."/>
            <person name="Chain P.S."/>
            <person name="Chertkov O."/>
            <person name="Chokoshvili O."/>
            <person name="Coyne S."/>
            <person name="Davenport K."/>
            <person name="Detter J.C."/>
            <person name="Dorman W."/>
            <person name="Erkkila T.H."/>
            <person name="Folster J.P."/>
            <person name="Frey K.G."/>
            <person name="George M."/>
            <person name="Gleasner C."/>
            <person name="Henry M."/>
            <person name="Hill K.K."/>
            <person name="Hubbard K."/>
            <person name="Insalaco J."/>
            <person name="Johnson S."/>
            <person name="Kitzmiller A."/>
            <person name="Krepps M."/>
            <person name="Lo C.C."/>
            <person name="Luu T."/>
            <person name="McNew L.A."/>
            <person name="Minogue T."/>
            <person name="Munk C.A."/>
            <person name="Osborne B."/>
            <person name="Patel M."/>
            <person name="Reitenga K.G."/>
            <person name="Rosenzweig C.N."/>
            <person name="Shea A."/>
            <person name="Shen X."/>
            <person name="Strockbine N."/>
            <person name="Tarr C."/>
            <person name="Teshima H."/>
            <person name="van Gieson E."/>
            <person name="Verratti K."/>
            <person name="Wolcott M."/>
            <person name="Xie G."/>
            <person name="Sozhamannan S."/>
            <person name="Gibbons H.S."/>
        </authorList>
    </citation>
    <scope>NUCLEOTIDE SEQUENCE [LARGE SCALE GENOMIC DNA]</scope>
    <source>
        <strain evidence="1 2">2011C-3493</strain>
        <plasmid evidence="2">Plasmid pAA-EA11</plasmid>
    </source>
</reference>
<dbReference type="KEGG" id="esl:O3K_26192"/>
<evidence type="ECO:0000313" key="2">
    <source>
        <dbReference type="Proteomes" id="UP000006167"/>
    </source>
</evidence>
<proteinExistence type="predicted"/>
<dbReference type="EMBL" id="CP003291">
    <property type="protein sequence ID" value="AFS77025.1"/>
    <property type="molecule type" value="Genomic_DNA"/>
</dbReference>
<dbReference type="PATRIC" id="fig|1133852.3.peg.5420"/>
<protein>
    <submittedName>
        <fullName evidence="1">Putative transposase</fullName>
    </submittedName>
</protein>
<sequence>METSFKILQLKFDKKLTNRCIGLTLHISASTVFEVLARFKASSLSWPLPADISHDTLEKLIFPPKDTFASELVMPDMLYFCQRRMKSGSSATWVEIFMPVDSLPSA</sequence>
<accession>A0A0E0Y6N1</accession>
<evidence type="ECO:0000313" key="1">
    <source>
        <dbReference type="EMBL" id="AFS77025.1"/>
    </source>
</evidence>
<dbReference type="AlphaFoldDB" id="A0A0E0Y6N1"/>